<feature type="domain" description="D-isomer specific 2-hydroxyacid dehydrogenase NAD-binding" evidence="6">
    <location>
        <begin position="106"/>
        <end position="304"/>
    </location>
</feature>
<evidence type="ECO:0000259" key="5">
    <source>
        <dbReference type="Pfam" id="PF00389"/>
    </source>
</evidence>
<gene>
    <name evidence="7" type="ORF">A2675_01375</name>
</gene>
<sequence length="338" mass="37307">MRVIYFYNEEWEKGFIAKKLPEHQFVFYAAPIEAHLDVRDADAEVLSIFVKTRVDGAVMDRFPRLKLIAARSTGFDHIDVAEAARRGITVVSVPAYGENTVAEFALALMLALSRKIRDASHRMYDEHLFSQEGLRGFDLKGKVLGVIGTGRIGQQVIKMARGFDMNVVANDPFPKDGIDGALGFSYVSLDDLFSQADVITLHAPHNEHTHHIINKNTLPKLKRGVYIVNTARGGLIETLALVRGLDEGIIGAAGLDVFELEEYLGAGEKNVLIPDETAPENVRTLLGNHYLIEHPRVIVTPHNAFNTLEAVERILDTTAENIRSFAAGTPQNIVNVGS</sequence>
<organism evidence="7 8">
    <name type="scientific">Candidatus Yonathbacteria bacterium RIFCSPHIGHO2_01_FULL_51_10</name>
    <dbReference type="NCBI Taxonomy" id="1802723"/>
    <lineage>
        <taxon>Bacteria</taxon>
        <taxon>Candidatus Yonathiibacteriota</taxon>
    </lineage>
</organism>
<protein>
    <recommendedName>
        <fullName evidence="9">Hydroxyacid dehydrogenase</fullName>
    </recommendedName>
</protein>
<dbReference type="InterPro" id="IPR058205">
    <property type="entry name" value="D-LDH-like"/>
</dbReference>
<reference evidence="7 8" key="1">
    <citation type="journal article" date="2016" name="Nat. Commun.">
        <title>Thousands of microbial genomes shed light on interconnected biogeochemical processes in an aquifer system.</title>
        <authorList>
            <person name="Anantharaman K."/>
            <person name="Brown C.T."/>
            <person name="Hug L.A."/>
            <person name="Sharon I."/>
            <person name="Castelle C.J."/>
            <person name="Probst A.J."/>
            <person name="Thomas B.C."/>
            <person name="Singh A."/>
            <person name="Wilkins M.J."/>
            <person name="Karaoz U."/>
            <person name="Brodie E.L."/>
            <person name="Williams K.H."/>
            <person name="Hubbard S.S."/>
            <person name="Banfield J.F."/>
        </authorList>
    </citation>
    <scope>NUCLEOTIDE SEQUENCE [LARGE SCALE GENOMIC DNA]</scope>
</reference>
<dbReference type="GO" id="GO:0051287">
    <property type="term" value="F:NAD binding"/>
    <property type="evidence" value="ECO:0007669"/>
    <property type="project" value="InterPro"/>
</dbReference>
<dbReference type="InterPro" id="IPR006139">
    <property type="entry name" value="D-isomer_2_OHA_DH_cat_dom"/>
</dbReference>
<dbReference type="InterPro" id="IPR029753">
    <property type="entry name" value="D-isomer_DH_CS"/>
</dbReference>
<keyword evidence="3" id="KW-0520">NAD</keyword>
<feature type="domain" description="D-isomer specific 2-hydroxyacid dehydrogenase catalytic" evidence="5">
    <location>
        <begin position="21"/>
        <end position="335"/>
    </location>
</feature>
<keyword evidence="2 4" id="KW-0560">Oxidoreductase</keyword>
<evidence type="ECO:0000313" key="7">
    <source>
        <dbReference type="EMBL" id="OHA82440.1"/>
    </source>
</evidence>
<dbReference type="PANTHER" id="PTHR43026">
    <property type="entry name" value="2-HYDROXYACID DEHYDROGENASE HOMOLOG 1-RELATED"/>
    <property type="match status" value="1"/>
</dbReference>
<dbReference type="Gene3D" id="3.40.50.720">
    <property type="entry name" value="NAD(P)-binding Rossmann-like Domain"/>
    <property type="match status" value="2"/>
</dbReference>
<accession>A0A1G2SBN2</accession>
<dbReference type="SUPFAM" id="SSF51735">
    <property type="entry name" value="NAD(P)-binding Rossmann-fold domains"/>
    <property type="match status" value="1"/>
</dbReference>
<dbReference type="Pfam" id="PF02826">
    <property type="entry name" value="2-Hacid_dh_C"/>
    <property type="match status" value="1"/>
</dbReference>
<dbReference type="PROSITE" id="PS00670">
    <property type="entry name" value="D_2_HYDROXYACID_DH_2"/>
    <property type="match status" value="1"/>
</dbReference>
<dbReference type="InterPro" id="IPR006140">
    <property type="entry name" value="D-isomer_DH_NAD-bd"/>
</dbReference>
<dbReference type="GO" id="GO:0008720">
    <property type="term" value="F:D-lactate dehydrogenase (NAD+) activity"/>
    <property type="evidence" value="ECO:0007669"/>
    <property type="project" value="TreeGrafter"/>
</dbReference>
<dbReference type="AlphaFoldDB" id="A0A1G2SBN2"/>
<dbReference type="InterPro" id="IPR036291">
    <property type="entry name" value="NAD(P)-bd_dom_sf"/>
</dbReference>
<dbReference type="Pfam" id="PF00389">
    <property type="entry name" value="2-Hacid_dh"/>
    <property type="match status" value="1"/>
</dbReference>
<evidence type="ECO:0000256" key="3">
    <source>
        <dbReference type="ARBA" id="ARBA00023027"/>
    </source>
</evidence>
<dbReference type="Proteomes" id="UP000176997">
    <property type="component" value="Unassembled WGS sequence"/>
</dbReference>
<dbReference type="SUPFAM" id="SSF52283">
    <property type="entry name" value="Formate/glycerate dehydrogenase catalytic domain-like"/>
    <property type="match status" value="1"/>
</dbReference>
<name>A0A1G2SBN2_9BACT</name>
<evidence type="ECO:0000256" key="2">
    <source>
        <dbReference type="ARBA" id="ARBA00023002"/>
    </source>
</evidence>
<proteinExistence type="inferred from homology"/>
<comment type="similarity">
    <text evidence="1 4">Belongs to the D-isomer specific 2-hydroxyacid dehydrogenase family.</text>
</comment>
<evidence type="ECO:0008006" key="9">
    <source>
        <dbReference type="Google" id="ProtNLM"/>
    </source>
</evidence>
<evidence type="ECO:0000259" key="6">
    <source>
        <dbReference type="Pfam" id="PF02826"/>
    </source>
</evidence>
<evidence type="ECO:0000256" key="1">
    <source>
        <dbReference type="ARBA" id="ARBA00005854"/>
    </source>
</evidence>
<dbReference type="PROSITE" id="PS00671">
    <property type="entry name" value="D_2_HYDROXYACID_DH_3"/>
    <property type="match status" value="1"/>
</dbReference>
<dbReference type="PANTHER" id="PTHR43026:SF1">
    <property type="entry name" value="2-HYDROXYACID DEHYDROGENASE HOMOLOG 1-RELATED"/>
    <property type="match status" value="1"/>
</dbReference>
<evidence type="ECO:0000256" key="4">
    <source>
        <dbReference type="RuleBase" id="RU003719"/>
    </source>
</evidence>
<dbReference type="STRING" id="1802723.A2675_01375"/>
<evidence type="ECO:0000313" key="8">
    <source>
        <dbReference type="Proteomes" id="UP000176997"/>
    </source>
</evidence>
<comment type="caution">
    <text evidence="7">The sequence shown here is derived from an EMBL/GenBank/DDBJ whole genome shotgun (WGS) entry which is preliminary data.</text>
</comment>
<dbReference type="EMBL" id="MHUS01000001">
    <property type="protein sequence ID" value="OHA82440.1"/>
    <property type="molecule type" value="Genomic_DNA"/>
</dbReference>